<feature type="transmembrane region" description="Helical" evidence="6">
    <location>
        <begin position="435"/>
        <end position="457"/>
    </location>
</feature>
<protein>
    <recommendedName>
        <fullName evidence="9">Amino acid/polyamine transporter I</fullName>
    </recommendedName>
</protein>
<evidence type="ECO:0000256" key="6">
    <source>
        <dbReference type="SAM" id="Phobius"/>
    </source>
</evidence>
<evidence type="ECO:0008006" key="9">
    <source>
        <dbReference type="Google" id="ProtNLM"/>
    </source>
</evidence>
<dbReference type="InterPro" id="IPR002293">
    <property type="entry name" value="AA/rel_permease1"/>
</dbReference>
<dbReference type="GO" id="GO:0022857">
    <property type="term" value="F:transmembrane transporter activity"/>
    <property type="evidence" value="ECO:0007669"/>
    <property type="project" value="InterPro"/>
</dbReference>
<dbReference type="GO" id="GO:0016020">
    <property type="term" value="C:membrane"/>
    <property type="evidence" value="ECO:0007669"/>
    <property type="project" value="UniProtKB-SubCell"/>
</dbReference>
<feature type="transmembrane region" description="Helical" evidence="6">
    <location>
        <begin position="367"/>
        <end position="387"/>
    </location>
</feature>
<dbReference type="Proteomes" id="UP001152592">
    <property type="component" value="Unassembled WGS sequence"/>
</dbReference>
<feature type="transmembrane region" description="Helical" evidence="6">
    <location>
        <begin position="34"/>
        <end position="55"/>
    </location>
</feature>
<evidence type="ECO:0000256" key="3">
    <source>
        <dbReference type="ARBA" id="ARBA00022692"/>
    </source>
</evidence>
<evidence type="ECO:0000313" key="7">
    <source>
        <dbReference type="EMBL" id="CAG8398309.1"/>
    </source>
</evidence>
<gene>
    <name evidence="7" type="ORF">PSALAMII_LOCUS7401</name>
</gene>
<comment type="caution">
    <text evidence="7">The sequence shown here is derived from an EMBL/GenBank/DDBJ whole genome shotgun (WGS) entry which is preliminary data.</text>
</comment>
<keyword evidence="5 6" id="KW-0472">Membrane</keyword>
<evidence type="ECO:0000256" key="4">
    <source>
        <dbReference type="ARBA" id="ARBA00022989"/>
    </source>
</evidence>
<name>A0A9W4JG72_9EURO</name>
<feature type="transmembrane region" description="Helical" evidence="6">
    <location>
        <begin position="187"/>
        <end position="208"/>
    </location>
</feature>
<evidence type="ECO:0000313" key="8">
    <source>
        <dbReference type="Proteomes" id="UP001152592"/>
    </source>
</evidence>
<evidence type="ECO:0000256" key="5">
    <source>
        <dbReference type="ARBA" id="ARBA00023136"/>
    </source>
</evidence>
<feature type="transmembrane region" description="Helical" evidence="6">
    <location>
        <begin position="469"/>
        <end position="488"/>
    </location>
</feature>
<dbReference type="EMBL" id="CAJVPD010000250">
    <property type="protein sequence ID" value="CAG8398309.1"/>
    <property type="molecule type" value="Genomic_DNA"/>
</dbReference>
<dbReference type="PANTHER" id="PTHR45649:SF5">
    <property type="entry name" value="GABA TRANSPORTER (EUROFUNG)-RELATED"/>
    <property type="match status" value="1"/>
</dbReference>
<keyword evidence="4 6" id="KW-1133">Transmembrane helix</keyword>
<dbReference type="AlphaFoldDB" id="A0A9W4JG72"/>
<evidence type="ECO:0000256" key="1">
    <source>
        <dbReference type="ARBA" id="ARBA00004141"/>
    </source>
</evidence>
<sequence length="500" mass="53928">MADQKKSDDLNNLERNISVSAGTGMEFQKRFSTLNVLAVCVTLMATWEAMGGVFAGGLTAGGPVALLYGYILALVGTMATCLSLAELASLSPTSAGQIQWAAILAPPRYARLCSWITGWITTLGWQAFTASAAFLGGTMIQGLVVLRYANYQSERWHGTMIYWAILFLAFLVNTVGIKLMPMIENGILIFHIVTLIAVIIPLVMLAPHKSAEYVFTTFENSSGWENDGVAWFLGLLSASYVLVGYDGACHLSEEMHNASVVLPRVMIGTIALNSLLGLGFLFALLFCLGDTESVLNSSLGFPIIQIFYNTTGSQAATTALMTPFISVAIASTFGLLASTSRTTWAFARDRGLPFSGFLAQIDTTSTLPLRAITSSTVFMALLGLINIGSTTAFNAIVSLSVVSLYVSYLIPIVLHLSRRMTGPPLQYGPFNLGKVLGPIMNVLAMIYSAVIVIFLFFPPYQPVTPENMNYAVVVFGAVLAFSGVLWVAKGRRVFEGTRQR</sequence>
<proteinExistence type="predicted"/>
<keyword evidence="2" id="KW-0813">Transport</keyword>
<reference evidence="7" key="1">
    <citation type="submission" date="2021-07" db="EMBL/GenBank/DDBJ databases">
        <authorList>
            <person name="Branca A.L. A."/>
        </authorList>
    </citation>
    <scope>NUCLEOTIDE SEQUENCE</scope>
</reference>
<feature type="transmembrane region" description="Helical" evidence="6">
    <location>
        <begin position="393"/>
        <end position="414"/>
    </location>
</feature>
<feature type="transmembrane region" description="Helical" evidence="6">
    <location>
        <begin position="265"/>
        <end position="286"/>
    </location>
</feature>
<accession>A0A9W4JG72</accession>
<dbReference type="PIRSF" id="PIRSF006060">
    <property type="entry name" value="AA_transporter"/>
    <property type="match status" value="1"/>
</dbReference>
<feature type="transmembrane region" description="Helical" evidence="6">
    <location>
        <begin position="324"/>
        <end position="347"/>
    </location>
</feature>
<feature type="transmembrane region" description="Helical" evidence="6">
    <location>
        <begin position="112"/>
        <end position="140"/>
    </location>
</feature>
<dbReference type="Pfam" id="PF13520">
    <property type="entry name" value="AA_permease_2"/>
    <property type="match status" value="1"/>
</dbReference>
<comment type="subcellular location">
    <subcellularLocation>
        <location evidence="1">Membrane</location>
        <topology evidence="1">Multi-pass membrane protein</topology>
    </subcellularLocation>
</comment>
<feature type="transmembrane region" description="Helical" evidence="6">
    <location>
        <begin position="228"/>
        <end position="245"/>
    </location>
</feature>
<feature type="transmembrane region" description="Helical" evidence="6">
    <location>
        <begin position="160"/>
        <end position="180"/>
    </location>
</feature>
<organism evidence="7 8">
    <name type="scientific">Penicillium salamii</name>
    <dbReference type="NCBI Taxonomy" id="1612424"/>
    <lineage>
        <taxon>Eukaryota</taxon>
        <taxon>Fungi</taxon>
        <taxon>Dikarya</taxon>
        <taxon>Ascomycota</taxon>
        <taxon>Pezizomycotina</taxon>
        <taxon>Eurotiomycetes</taxon>
        <taxon>Eurotiomycetidae</taxon>
        <taxon>Eurotiales</taxon>
        <taxon>Aspergillaceae</taxon>
        <taxon>Penicillium</taxon>
    </lineage>
</organism>
<dbReference type="OrthoDB" id="10259640at2759"/>
<evidence type="ECO:0000256" key="2">
    <source>
        <dbReference type="ARBA" id="ARBA00022448"/>
    </source>
</evidence>
<dbReference type="Gene3D" id="1.20.1740.10">
    <property type="entry name" value="Amino acid/polyamine transporter I"/>
    <property type="match status" value="1"/>
</dbReference>
<feature type="transmembrane region" description="Helical" evidence="6">
    <location>
        <begin position="67"/>
        <end position="91"/>
    </location>
</feature>
<dbReference type="PANTHER" id="PTHR45649">
    <property type="entry name" value="AMINO-ACID PERMEASE BAT1"/>
    <property type="match status" value="1"/>
</dbReference>
<keyword evidence="3 6" id="KW-0812">Transmembrane</keyword>